<proteinExistence type="predicted"/>
<protein>
    <submittedName>
        <fullName evidence="2">DUF1016 N-terminal domain-containing protein</fullName>
    </submittedName>
</protein>
<accession>A0ABT8WV97</accession>
<reference evidence="2" key="1">
    <citation type="submission" date="2023-07" db="EMBL/GenBank/DDBJ databases">
        <title>Two novel species in the genus Flavivirga.</title>
        <authorList>
            <person name="Kwon K."/>
        </authorList>
    </citation>
    <scope>NUCLEOTIDE SEQUENCE</scope>
    <source>
        <strain evidence="2">KACC 14158</strain>
    </source>
</reference>
<organism evidence="2 3">
    <name type="scientific">Flavivirga jejuensis</name>
    <dbReference type="NCBI Taxonomy" id="870487"/>
    <lineage>
        <taxon>Bacteria</taxon>
        <taxon>Pseudomonadati</taxon>
        <taxon>Bacteroidota</taxon>
        <taxon>Flavobacteriia</taxon>
        <taxon>Flavobacteriales</taxon>
        <taxon>Flavobacteriaceae</taxon>
        <taxon>Flavivirga</taxon>
    </lineage>
</organism>
<gene>
    <name evidence="2" type="ORF">Q4Q40_23080</name>
</gene>
<evidence type="ECO:0000313" key="3">
    <source>
        <dbReference type="Proteomes" id="UP001176806"/>
    </source>
</evidence>
<dbReference type="InterPro" id="IPR053148">
    <property type="entry name" value="PD-DEXK-like_domain"/>
</dbReference>
<dbReference type="PANTHER" id="PTHR30547">
    <property type="entry name" value="UNCHARACTERIZED PROTEIN YHCG-RELATED"/>
    <property type="match status" value="1"/>
</dbReference>
<dbReference type="InterPro" id="IPR041527">
    <property type="entry name" value="YhcG_N"/>
</dbReference>
<feature type="domain" description="YhcG N-terminal" evidence="1">
    <location>
        <begin position="17"/>
        <end position="98"/>
    </location>
</feature>
<dbReference type="Proteomes" id="UP001176806">
    <property type="component" value="Unassembled WGS sequence"/>
</dbReference>
<dbReference type="PANTHER" id="PTHR30547:SF0">
    <property type="entry name" value="BLR8175 PROTEIN"/>
    <property type="match status" value="1"/>
</dbReference>
<dbReference type="EMBL" id="JAUOEL010000012">
    <property type="protein sequence ID" value="MDO5977091.1"/>
    <property type="molecule type" value="Genomic_DNA"/>
</dbReference>
<dbReference type="Pfam" id="PF17761">
    <property type="entry name" value="DUF1016_N"/>
    <property type="match status" value="1"/>
</dbReference>
<keyword evidence="3" id="KW-1185">Reference proteome</keyword>
<sequence>MNLKPIDNIYQDWFTSIKNKIDQTRITTSRKVNNELLHLYFSIGNSILDVQKRLGWGSQIIEKLAAHIKKEFPDNSGFSVRNLKYMRAFSEAYPDFPIV</sequence>
<comment type="caution">
    <text evidence="2">The sequence shown here is derived from an EMBL/GenBank/DDBJ whole genome shotgun (WGS) entry which is preliminary data.</text>
</comment>
<name>A0ABT8WV97_9FLAO</name>
<evidence type="ECO:0000313" key="2">
    <source>
        <dbReference type="EMBL" id="MDO5977091.1"/>
    </source>
</evidence>
<evidence type="ECO:0000259" key="1">
    <source>
        <dbReference type="Pfam" id="PF17761"/>
    </source>
</evidence>